<sequence>MIGFQALVALSQQFLPELGHFLSTHIGHGHSHSHTDLSGIGPDLNAAWLAAGSILVKEYLYRATMRIAESQRSTVLAGNAYHHRVDCLTSIVALITILASRFATHAEWLDPVGGLLISGMIVQAGWGATRQALLELADVSVDDHVKDDVAEKVRSVLAAGGVGSLRGVQGVKSGQSLLMEVEIGVRRDASLGDLGDLEGKVREEVGTVSGVKRVVIRFVSSDGDEKEPFEDEFVESNGLSNGNEHGKKE</sequence>
<dbReference type="PANTHER" id="PTHR43840:SF15">
    <property type="entry name" value="MITOCHONDRIAL METAL TRANSPORTER 1-RELATED"/>
    <property type="match status" value="1"/>
</dbReference>
<keyword evidence="3" id="KW-0812">Transmembrane</keyword>
<dbReference type="SUPFAM" id="SSF161111">
    <property type="entry name" value="Cation efflux protein transmembrane domain-like"/>
    <property type="match status" value="1"/>
</dbReference>
<comment type="subcellular location">
    <subcellularLocation>
        <location evidence="1">Membrane</location>
        <topology evidence="1">Multi-pass membrane protein</topology>
    </subcellularLocation>
</comment>
<dbReference type="AlphaFoldDB" id="A0A6A7BV10"/>
<keyword evidence="9" id="KW-1185">Reference proteome</keyword>
<dbReference type="FunFam" id="3.30.70.1350:FF:000010">
    <property type="entry name" value="Cation efflux family protein, putative"/>
    <property type="match status" value="1"/>
</dbReference>
<feature type="region of interest" description="Disordered" evidence="6">
    <location>
        <begin position="224"/>
        <end position="249"/>
    </location>
</feature>
<evidence type="ECO:0000313" key="8">
    <source>
        <dbReference type="EMBL" id="KAF2859040.1"/>
    </source>
</evidence>
<dbReference type="InterPro" id="IPR027469">
    <property type="entry name" value="Cation_efflux_TMD_sf"/>
</dbReference>
<proteinExistence type="predicted"/>
<dbReference type="EMBL" id="MU005998">
    <property type="protein sequence ID" value="KAF2859040.1"/>
    <property type="molecule type" value="Genomic_DNA"/>
</dbReference>
<dbReference type="GO" id="GO:0008324">
    <property type="term" value="F:monoatomic cation transmembrane transporter activity"/>
    <property type="evidence" value="ECO:0007669"/>
    <property type="project" value="InterPro"/>
</dbReference>
<feature type="compositionally biased region" description="Acidic residues" evidence="6">
    <location>
        <begin position="224"/>
        <end position="234"/>
    </location>
</feature>
<evidence type="ECO:0000256" key="6">
    <source>
        <dbReference type="SAM" id="MobiDB-lite"/>
    </source>
</evidence>
<accession>A0A6A7BV10</accession>
<protein>
    <recommendedName>
        <fullName evidence="7">Cation efflux protein transmembrane domain-containing protein</fullName>
    </recommendedName>
</protein>
<evidence type="ECO:0000256" key="1">
    <source>
        <dbReference type="ARBA" id="ARBA00004141"/>
    </source>
</evidence>
<evidence type="ECO:0000313" key="9">
    <source>
        <dbReference type="Proteomes" id="UP000799421"/>
    </source>
</evidence>
<evidence type="ECO:0000256" key="4">
    <source>
        <dbReference type="ARBA" id="ARBA00022989"/>
    </source>
</evidence>
<organism evidence="8 9">
    <name type="scientific">Piedraia hortae CBS 480.64</name>
    <dbReference type="NCBI Taxonomy" id="1314780"/>
    <lineage>
        <taxon>Eukaryota</taxon>
        <taxon>Fungi</taxon>
        <taxon>Dikarya</taxon>
        <taxon>Ascomycota</taxon>
        <taxon>Pezizomycotina</taxon>
        <taxon>Dothideomycetes</taxon>
        <taxon>Dothideomycetidae</taxon>
        <taxon>Capnodiales</taxon>
        <taxon>Piedraiaceae</taxon>
        <taxon>Piedraia</taxon>
    </lineage>
</organism>
<evidence type="ECO:0000256" key="2">
    <source>
        <dbReference type="ARBA" id="ARBA00022448"/>
    </source>
</evidence>
<name>A0A6A7BV10_9PEZI</name>
<feature type="domain" description="Cation efflux protein transmembrane" evidence="7">
    <location>
        <begin position="46"/>
        <end position="136"/>
    </location>
</feature>
<dbReference type="PANTHER" id="PTHR43840">
    <property type="entry name" value="MITOCHONDRIAL METAL TRANSPORTER 1-RELATED"/>
    <property type="match status" value="1"/>
</dbReference>
<dbReference type="OrthoDB" id="435980at2759"/>
<evidence type="ECO:0000259" key="7">
    <source>
        <dbReference type="Pfam" id="PF01545"/>
    </source>
</evidence>
<keyword evidence="4" id="KW-1133">Transmembrane helix</keyword>
<dbReference type="InterPro" id="IPR058533">
    <property type="entry name" value="Cation_efflux_TM"/>
</dbReference>
<dbReference type="Gene3D" id="1.20.1510.10">
    <property type="entry name" value="Cation efflux protein transmembrane domain"/>
    <property type="match status" value="1"/>
</dbReference>
<evidence type="ECO:0000256" key="5">
    <source>
        <dbReference type="ARBA" id="ARBA00023136"/>
    </source>
</evidence>
<keyword evidence="2" id="KW-0813">Transport</keyword>
<dbReference type="GO" id="GO:0098771">
    <property type="term" value="P:inorganic ion homeostasis"/>
    <property type="evidence" value="ECO:0007669"/>
    <property type="project" value="UniProtKB-ARBA"/>
</dbReference>
<dbReference type="InterPro" id="IPR050291">
    <property type="entry name" value="CDF_Transporter"/>
</dbReference>
<keyword evidence="5" id="KW-0472">Membrane</keyword>
<dbReference type="Proteomes" id="UP000799421">
    <property type="component" value="Unassembled WGS sequence"/>
</dbReference>
<evidence type="ECO:0000256" key="3">
    <source>
        <dbReference type="ARBA" id="ARBA00022692"/>
    </source>
</evidence>
<reference evidence="8" key="1">
    <citation type="journal article" date="2020" name="Stud. Mycol.">
        <title>101 Dothideomycetes genomes: a test case for predicting lifestyles and emergence of pathogens.</title>
        <authorList>
            <person name="Haridas S."/>
            <person name="Albert R."/>
            <person name="Binder M."/>
            <person name="Bloem J."/>
            <person name="Labutti K."/>
            <person name="Salamov A."/>
            <person name="Andreopoulos B."/>
            <person name="Baker S."/>
            <person name="Barry K."/>
            <person name="Bills G."/>
            <person name="Bluhm B."/>
            <person name="Cannon C."/>
            <person name="Castanera R."/>
            <person name="Culley D."/>
            <person name="Daum C."/>
            <person name="Ezra D."/>
            <person name="Gonzalez J."/>
            <person name="Henrissat B."/>
            <person name="Kuo A."/>
            <person name="Liang C."/>
            <person name="Lipzen A."/>
            <person name="Lutzoni F."/>
            <person name="Magnuson J."/>
            <person name="Mondo S."/>
            <person name="Nolan M."/>
            <person name="Ohm R."/>
            <person name="Pangilinan J."/>
            <person name="Park H.-J."/>
            <person name="Ramirez L."/>
            <person name="Alfaro M."/>
            <person name="Sun H."/>
            <person name="Tritt A."/>
            <person name="Yoshinaga Y."/>
            <person name="Zwiers L.-H."/>
            <person name="Turgeon B."/>
            <person name="Goodwin S."/>
            <person name="Spatafora J."/>
            <person name="Crous P."/>
            <person name="Grigoriev I."/>
        </authorList>
    </citation>
    <scope>NUCLEOTIDE SEQUENCE</scope>
    <source>
        <strain evidence="8">CBS 480.64</strain>
    </source>
</reference>
<dbReference type="GO" id="GO:0016020">
    <property type="term" value="C:membrane"/>
    <property type="evidence" value="ECO:0007669"/>
    <property type="project" value="UniProtKB-SubCell"/>
</dbReference>
<gene>
    <name evidence="8" type="ORF">K470DRAFT_259214</name>
</gene>
<dbReference type="GO" id="GO:0030003">
    <property type="term" value="P:intracellular monoatomic cation homeostasis"/>
    <property type="evidence" value="ECO:0007669"/>
    <property type="project" value="UniProtKB-ARBA"/>
</dbReference>
<dbReference type="Pfam" id="PF01545">
    <property type="entry name" value="Cation_efflux"/>
    <property type="match status" value="1"/>
</dbReference>